<evidence type="ECO:0000256" key="3">
    <source>
        <dbReference type="ARBA" id="ARBA00012643"/>
    </source>
</evidence>
<comment type="similarity">
    <text evidence="2">Belongs to the SurE nucleotidase family.</text>
</comment>
<comment type="catalytic activity">
    <reaction evidence="1">
        <text>a ribonucleoside 5'-phosphate + H2O = a ribonucleoside + phosphate</text>
        <dbReference type="Rhea" id="RHEA:12484"/>
        <dbReference type="ChEBI" id="CHEBI:15377"/>
        <dbReference type="ChEBI" id="CHEBI:18254"/>
        <dbReference type="ChEBI" id="CHEBI:43474"/>
        <dbReference type="ChEBI" id="CHEBI:58043"/>
        <dbReference type="EC" id="3.1.3.5"/>
    </reaction>
</comment>
<evidence type="ECO:0000259" key="8">
    <source>
        <dbReference type="Pfam" id="PF01975"/>
    </source>
</evidence>
<dbReference type="GO" id="GO:0008253">
    <property type="term" value="F:5'-nucleotidase activity"/>
    <property type="evidence" value="ECO:0007669"/>
    <property type="project" value="UniProtKB-EC"/>
</dbReference>
<dbReference type="InterPro" id="IPR002828">
    <property type="entry name" value="SurE-like_Pase/nucleotidase"/>
</dbReference>
<dbReference type="InterPro" id="IPR036523">
    <property type="entry name" value="SurE-like_sf"/>
</dbReference>
<evidence type="ECO:0000256" key="6">
    <source>
        <dbReference type="ARBA" id="ARBA00022741"/>
    </source>
</evidence>
<dbReference type="PANTHER" id="PTHR30457">
    <property type="entry name" value="5'-NUCLEOTIDASE SURE"/>
    <property type="match status" value="1"/>
</dbReference>
<evidence type="ECO:0000256" key="7">
    <source>
        <dbReference type="ARBA" id="ARBA00022801"/>
    </source>
</evidence>
<dbReference type="Gene3D" id="3.40.1210.10">
    <property type="entry name" value="Survival protein SurE-like phosphatase/nucleotidase"/>
    <property type="match status" value="1"/>
</dbReference>
<dbReference type="EMBL" id="FUXC01000001">
    <property type="protein sequence ID" value="SJZ40227.1"/>
    <property type="molecule type" value="Genomic_DNA"/>
</dbReference>
<dbReference type="PANTHER" id="PTHR30457:SF12">
    <property type="entry name" value="5'_3'-NUCLEOTIDASE SURE"/>
    <property type="match status" value="1"/>
</dbReference>
<keyword evidence="10" id="KW-1185">Reference proteome</keyword>
<evidence type="ECO:0000256" key="2">
    <source>
        <dbReference type="ARBA" id="ARBA00011062"/>
    </source>
</evidence>
<gene>
    <name evidence="9" type="ORF">SAMN02745152_00098</name>
</gene>
<evidence type="ECO:0000256" key="4">
    <source>
        <dbReference type="ARBA" id="ARBA00022490"/>
    </source>
</evidence>
<name>A0A1T4KCZ0_9SPIR</name>
<dbReference type="GO" id="GO:0008254">
    <property type="term" value="F:3'-nucleotidase activity"/>
    <property type="evidence" value="ECO:0007669"/>
    <property type="project" value="TreeGrafter"/>
</dbReference>
<sequence length="250" mass="27206">MLTNDDGISAPGLQILAEALKKVANVYVLAPASNRSAVSSHIVMHESLTFKRFAENEWSCSGYPADCVISALRSNLFNNVEFDAVLSGINKGPNMGTDCIYSGTVAAARQAVLYGLPGIAVSLKAESGEYAQDGYEYGALAEFVKNNLERLISLYEPDCIVSVNAKSQEKYNSAFLTSLCTRDYKDKIEFEEIEEGLLKSTLLSGVLTTTGPELLNEYEAVESGNIAITRICAEPVDFEPALNRKIDFVF</sequence>
<evidence type="ECO:0000256" key="5">
    <source>
        <dbReference type="ARBA" id="ARBA00022723"/>
    </source>
</evidence>
<reference evidence="9 10" key="1">
    <citation type="submission" date="2017-02" db="EMBL/GenBank/DDBJ databases">
        <authorList>
            <person name="Peterson S.W."/>
        </authorList>
    </citation>
    <scope>NUCLEOTIDE SEQUENCE [LARGE SCALE GENOMIC DNA]</scope>
    <source>
        <strain evidence="9 10">ATCC BAA-909</strain>
    </source>
</reference>
<protein>
    <recommendedName>
        <fullName evidence="3">5'-nucleotidase</fullName>
        <ecNumber evidence="3">3.1.3.5</ecNumber>
    </recommendedName>
</protein>
<evidence type="ECO:0000313" key="10">
    <source>
        <dbReference type="Proteomes" id="UP000190395"/>
    </source>
</evidence>
<dbReference type="SUPFAM" id="SSF64167">
    <property type="entry name" value="SurE-like"/>
    <property type="match status" value="1"/>
</dbReference>
<evidence type="ECO:0000313" key="9">
    <source>
        <dbReference type="EMBL" id="SJZ40227.1"/>
    </source>
</evidence>
<keyword evidence="7" id="KW-0378">Hydrolase</keyword>
<dbReference type="InterPro" id="IPR030048">
    <property type="entry name" value="SurE"/>
</dbReference>
<dbReference type="Proteomes" id="UP000190395">
    <property type="component" value="Unassembled WGS sequence"/>
</dbReference>
<accession>A0A1T4KCZ0</accession>
<dbReference type="GO" id="GO:0000166">
    <property type="term" value="F:nucleotide binding"/>
    <property type="evidence" value="ECO:0007669"/>
    <property type="project" value="UniProtKB-KW"/>
</dbReference>
<dbReference type="EC" id="3.1.3.5" evidence="3"/>
<dbReference type="AlphaFoldDB" id="A0A1T4KCZ0"/>
<feature type="domain" description="Survival protein SurE-like phosphatase/nucleotidase" evidence="8">
    <location>
        <begin position="1"/>
        <end position="185"/>
    </location>
</feature>
<dbReference type="Pfam" id="PF01975">
    <property type="entry name" value="SurE"/>
    <property type="match status" value="1"/>
</dbReference>
<dbReference type="STRING" id="225004.SAMN02745152_00098"/>
<evidence type="ECO:0000256" key="1">
    <source>
        <dbReference type="ARBA" id="ARBA00000815"/>
    </source>
</evidence>
<keyword evidence="6" id="KW-0547">Nucleotide-binding</keyword>
<proteinExistence type="inferred from homology"/>
<keyword evidence="4" id="KW-0963">Cytoplasm</keyword>
<keyword evidence="5" id="KW-0479">Metal-binding</keyword>
<organism evidence="9 10">
    <name type="scientific">Treponema berlinense</name>
    <dbReference type="NCBI Taxonomy" id="225004"/>
    <lineage>
        <taxon>Bacteria</taxon>
        <taxon>Pseudomonadati</taxon>
        <taxon>Spirochaetota</taxon>
        <taxon>Spirochaetia</taxon>
        <taxon>Spirochaetales</taxon>
        <taxon>Treponemataceae</taxon>
        <taxon>Treponema</taxon>
    </lineage>
</organism>
<dbReference type="GO" id="GO:0004309">
    <property type="term" value="F:exopolyphosphatase activity"/>
    <property type="evidence" value="ECO:0007669"/>
    <property type="project" value="TreeGrafter"/>
</dbReference>
<dbReference type="GO" id="GO:0046872">
    <property type="term" value="F:metal ion binding"/>
    <property type="evidence" value="ECO:0007669"/>
    <property type="project" value="UniProtKB-KW"/>
</dbReference>